<accession>W7BM06</accession>
<organism evidence="1 2">
    <name type="scientific">Listeria grandensis FSL F6-0971</name>
    <dbReference type="NCBI Taxonomy" id="1265819"/>
    <lineage>
        <taxon>Bacteria</taxon>
        <taxon>Bacillati</taxon>
        <taxon>Bacillota</taxon>
        <taxon>Bacilli</taxon>
        <taxon>Bacillales</taxon>
        <taxon>Listeriaceae</taxon>
        <taxon>Listeria</taxon>
    </lineage>
</organism>
<keyword evidence="2" id="KW-1185">Reference proteome</keyword>
<proteinExistence type="predicted"/>
<evidence type="ECO:0000313" key="1">
    <source>
        <dbReference type="EMBL" id="EUJ24066.1"/>
    </source>
</evidence>
<dbReference type="AlphaFoldDB" id="W7BM06"/>
<evidence type="ECO:0008006" key="3">
    <source>
        <dbReference type="Google" id="ProtNLM"/>
    </source>
</evidence>
<name>W7BM06_9LIST</name>
<gene>
    <name evidence="1" type="ORF">PGRAN_05046</name>
</gene>
<dbReference type="PATRIC" id="fig|1265819.5.peg.1006"/>
<protein>
    <recommendedName>
        <fullName evidence="3">DUF3139 domain-containing protein</fullName>
    </recommendedName>
</protein>
<comment type="caution">
    <text evidence="1">The sequence shown here is derived from an EMBL/GenBank/DDBJ whole genome shotgun (WGS) entry which is preliminary data.</text>
</comment>
<sequence length="127" mass="14541">MLLGLAVIVTGFLVGKHYYTKAYAKREIDAFVTEQGVPSKAIYDEKMVWDWQKSGDYIKRFKVRGDSADIVYGYLFIVGGGDVLFMPYSSTSDEPDVKYPPEKTEDDFNLYYGEAMRMGVRRCMCII</sequence>
<dbReference type="EMBL" id="AODD01000005">
    <property type="protein sequence ID" value="EUJ24066.1"/>
    <property type="molecule type" value="Genomic_DNA"/>
</dbReference>
<reference evidence="1 2" key="1">
    <citation type="journal article" date="2014" name="Int. J. Syst. Evol. Microbiol.">
        <title>Listeria floridensis sp. nov., Listeria aquatica sp. nov., Listeria cornellensis sp. nov., Listeria riparia sp. nov. and Listeria grandensis sp. nov., from agricultural and natural environments.</title>
        <authorList>
            <person name="den Bakker H.C."/>
            <person name="Warchocki S."/>
            <person name="Wright E.M."/>
            <person name="Allred A.F."/>
            <person name="Ahlstrom C."/>
            <person name="Manuel C.S."/>
            <person name="Stasiewicz M.J."/>
            <person name="Burrell A."/>
            <person name="Roof S."/>
            <person name="Strawn L."/>
            <person name="Fortes E.D."/>
            <person name="Nightingale K.K."/>
            <person name="Kephart D."/>
            <person name="Wiedmann M."/>
        </authorList>
    </citation>
    <scope>NUCLEOTIDE SEQUENCE [LARGE SCALE GENOMIC DNA]</scope>
    <source>
        <strain evidence="2">FSL F6-971</strain>
    </source>
</reference>
<evidence type="ECO:0000313" key="2">
    <source>
        <dbReference type="Proteomes" id="UP000019253"/>
    </source>
</evidence>
<dbReference type="Proteomes" id="UP000019253">
    <property type="component" value="Unassembled WGS sequence"/>
</dbReference>
<dbReference type="STRING" id="1265819.PGRAN_05046"/>